<keyword evidence="4" id="KW-0731">Sigma factor</keyword>
<dbReference type="GO" id="GO:0006352">
    <property type="term" value="P:DNA-templated transcription initiation"/>
    <property type="evidence" value="ECO:0007669"/>
    <property type="project" value="InterPro"/>
</dbReference>
<evidence type="ECO:0000256" key="5">
    <source>
        <dbReference type="ARBA" id="ARBA00023163"/>
    </source>
</evidence>
<evidence type="ECO:0000256" key="2">
    <source>
        <dbReference type="ARBA" id="ARBA00011344"/>
    </source>
</evidence>
<dbReference type="GO" id="GO:0003677">
    <property type="term" value="F:DNA binding"/>
    <property type="evidence" value="ECO:0007669"/>
    <property type="project" value="InterPro"/>
</dbReference>
<dbReference type="Gene3D" id="1.10.1740.10">
    <property type="match status" value="1"/>
</dbReference>
<gene>
    <name evidence="8" type="ORF">HLA99_06440</name>
</gene>
<dbReference type="SUPFAM" id="SSF88946">
    <property type="entry name" value="Sigma2 domain of RNA polymerase sigma factors"/>
    <property type="match status" value="1"/>
</dbReference>
<evidence type="ECO:0000256" key="1">
    <source>
        <dbReference type="ARBA" id="ARBA00010641"/>
    </source>
</evidence>
<dbReference type="Gene3D" id="1.10.10.10">
    <property type="entry name" value="Winged helix-like DNA-binding domain superfamily/Winged helix DNA-binding domain"/>
    <property type="match status" value="1"/>
</dbReference>
<dbReference type="GO" id="GO:0003899">
    <property type="term" value="F:DNA-directed RNA polymerase activity"/>
    <property type="evidence" value="ECO:0007669"/>
    <property type="project" value="UniProtKB-EC"/>
</dbReference>
<accession>A0A7Y2M0E1</accession>
<evidence type="ECO:0000259" key="6">
    <source>
        <dbReference type="Pfam" id="PF04542"/>
    </source>
</evidence>
<name>A0A7Y2M0E1_9MICO</name>
<feature type="domain" description="RNA polymerase sigma factor 70 region 4 type 2" evidence="7">
    <location>
        <begin position="118"/>
        <end position="169"/>
    </location>
</feature>
<evidence type="ECO:0000256" key="4">
    <source>
        <dbReference type="ARBA" id="ARBA00023082"/>
    </source>
</evidence>
<dbReference type="InterPro" id="IPR052704">
    <property type="entry name" value="ECF_Sigma-70_Domain"/>
</dbReference>
<dbReference type="GO" id="GO:0016987">
    <property type="term" value="F:sigma factor activity"/>
    <property type="evidence" value="ECO:0007669"/>
    <property type="project" value="UniProtKB-KW"/>
</dbReference>
<dbReference type="Pfam" id="PF08281">
    <property type="entry name" value="Sigma70_r4_2"/>
    <property type="match status" value="1"/>
</dbReference>
<keyword evidence="8" id="KW-0808">Transferase</keyword>
<dbReference type="SUPFAM" id="SSF54427">
    <property type="entry name" value="NTF2-like"/>
    <property type="match status" value="1"/>
</dbReference>
<organism evidence="8 9">
    <name type="scientific">Microbacterium ulmi</name>
    <dbReference type="NCBI Taxonomy" id="179095"/>
    <lineage>
        <taxon>Bacteria</taxon>
        <taxon>Bacillati</taxon>
        <taxon>Actinomycetota</taxon>
        <taxon>Actinomycetes</taxon>
        <taxon>Micrococcales</taxon>
        <taxon>Microbacteriaceae</taxon>
        <taxon>Microbacterium</taxon>
    </lineage>
</organism>
<keyword evidence="8" id="KW-0548">Nucleotidyltransferase</keyword>
<dbReference type="InterPro" id="IPR013325">
    <property type="entry name" value="RNA_pol_sigma_r2"/>
</dbReference>
<dbReference type="PANTHER" id="PTHR30173">
    <property type="entry name" value="SIGMA 19 FACTOR"/>
    <property type="match status" value="1"/>
</dbReference>
<dbReference type="InterPro" id="IPR032710">
    <property type="entry name" value="NTF2-like_dom_sf"/>
</dbReference>
<sequence length="296" mass="31822">MAAVDTRIVTGFEQDAVPLRGELRAHCYRMLASWDDADDALQETYLRAWRAWEGFEGRASVRTWLYRIATRVCLDAAAGRAARALPADVDALGPDLPGSSRPVRWIGPFPGDSDDLRLAFIAVLQSLPPSQRAVLLLRDVLGFSAAESAELLETSVPAVKSTLQRARRRVAREAPVAADVVEPRDPAVRRLVEAYIGAFARGDVDLLLSVLRADAVLELVPEGFARAGKAACAPVLADAVAHSGTWEMTPATVNGAPGAVVRLDGSPYGATVLDVRPDGIARITVFRDPSLPRRLA</sequence>
<dbReference type="EMBL" id="JABEMB010000006">
    <property type="protein sequence ID" value="NNH03489.1"/>
    <property type="molecule type" value="Genomic_DNA"/>
</dbReference>
<protein>
    <submittedName>
        <fullName evidence="8">RNA polymerase subunit sigma-70</fullName>
        <ecNumber evidence="8">2.7.7.6</ecNumber>
    </submittedName>
</protein>
<keyword evidence="9" id="KW-1185">Reference proteome</keyword>
<dbReference type="InterPro" id="IPR007627">
    <property type="entry name" value="RNA_pol_sigma70_r2"/>
</dbReference>
<keyword evidence="5" id="KW-0804">Transcription</keyword>
<dbReference type="SUPFAM" id="SSF88659">
    <property type="entry name" value="Sigma3 and sigma4 domains of RNA polymerase sigma factors"/>
    <property type="match status" value="1"/>
</dbReference>
<dbReference type="PANTHER" id="PTHR30173:SF36">
    <property type="entry name" value="ECF RNA POLYMERASE SIGMA FACTOR SIGJ"/>
    <property type="match status" value="1"/>
</dbReference>
<dbReference type="Gene3D" id="3.10.450.50">
    <property type="match status" value="1"/>
</dbReference>
<dbReference type="InterPro" id="IPR013249">
    <property type="entry name" value="RNA_pol_sigma70_r4_t2"/>
</dbReference>
<evidence type="ECO:0000256" key="3">
    <source>
        <dbReference type="ARBA" id="ARBA00023015"/>
    </source>
</evidence>
<comment type="caution">
    <text evidence="8">The sequence shown here is derived from an EMBL/GenBank/DDBJ whole genome shotgun (WGS) entry which is preliminary data.</text>
</comment>
<keyword evidence="3" id="KW-0805">Transcription regulation</keyword>
<dbReference type="InterPro" id="IPR013324">
    <property type="entry name" value="RNA_pol_sigma_r3/r4-like"/>
</dbReference>
<dbReference type="Proteomes" id="UP000543598">
    <property type="component" value="Unassembled WGS sequence"/>
</dbReference>
<dbReference type="InterPro" id="IPR036388">
    <property type="entry name" value="WH-like_DNA-bd_sf"/>
</dbReference>
<dbReference type="Pfam" id="PF04542">
    <property type="entry name" value="Sigma70_r2"/>
    <property type="match status" value="1"/>
</dbReference>
<dbReference type="NCBIfam" id="NF006089">
    <property type="entry name" value="PRK08241.1"/>
    <property type="match status" value="1"/>
</dbReference>
<dbReference type="EC" id="2.7.7.6" evidence="8"/>
<evidence type="ECO:0000313" key="9">
    <source>
        <dbReference type="Proteomes" id="UP000543598"/>
    </source>
</evidence>
<dbReference type="NCBIfam" id="TIGR02937">
    <property type="entry name" value="sigma70-ECF"/>
    <property type="match status" value="1"/>
</dbReference>
<evidence type="ECO:0000259" key="7">
    <source>
        <dbReference type="Pfam" id="PF08281"/>
    </source>
</evidence>
<reference evidence="8 9" key="1">
    <citation type="submission" date="2020-05" db="EMBL/GenBank/DDBJ databases">
        <title>MicrobeNet Type strains.</title>
        <authorList>
            <person name="Nicholson A.C."/>
        </authorList>
    </citation>
    <scope>NUCLEOTIDE SEQUENCE [LARGE SCALE GENOMIC DNA]</scope>
    <source>
        <strain evidence="8 9">JCM 14282</strain>
    </source>
</reference>
<dbReference type="InterPro" id="IPR014284">
    <property type="entry name" value="RNA_pol_sigma-70_dom"/>
</dbReference>
<feature type="domain" description="RNA polymerase sigma-70 region 2" evidence="6">
    <location>
        <begin position="21"/>
        <end position="80"/>
    </location>
</feature>
<dbReference type="AlphaFoldDB" id="A0A7Y2M0E1"/>
<comment type="similarity">
    <text evidence="1">Belongs to the sigma-70 factor family. ECF subfamily.</text>
</comment>
<proteinExistence type="inferred from homology"/>
<comment type="subunit">
    <text evidence="2">Interacts transiently with the RNA polymerase catalytic core formed by RpoA, RpoB, RpoC and RpoZ (2 alpha, 1 beta, 1 beta' and 1 omega subunit) to form the RNA polymerase holoenzyme that can initiate transcription.</text>
</comment>
<evidence type="ECO:0000313" key="8">
    <source>
        <dbReference type="EMBL" id="NNH03489.1"/>
    </source>
</evidence>